<dbReference type="EMBL" id="SSWH01000001">
    <property type="protein sequence ID" value="THJ68749.1"/>
    <property type="molecule type" value="Genomic_DNA"/>
</dbReference>
<dbReference type="Pfam" id="PF00702">
    <property type="entry name" value="Hydrolase"/>
    <property type="match status" value="1"/>
</dbReference>
<evidence type="ECO:0000313" key="3">
    <source>
        <dbReference type="EMBL" id="THJ68749.1"/>
    </source>
</evidence>
<dbReference type="AlphaFoldDB" id="A0A4V3Z6A2"/>
<evidence type="ECO:0000256" key="2">
    <source>
        <dbReference type="ARBA" id="ARBA00022801"/>
    </source>
</evidence>
<organism evidence="3 4">
    <name type="scientific">Arthrobacter echini</name>
    <dbReference type="NCBI Taxonomy" id="1529066"/>
    <lineage>
        <taxon>Bacteria</taxon>
        <taxon>Bacillati</taxon>
        <taxon>Actinomycetota</taxon>
        <taxon>Actinomycetes</taxon>
        <taxon>Micrococcales</taxon>
        <taxon>Micrococcaceae</taxon>
        <taxon>Arthrobacter</taxon>
    </lineage>
</organism>
<accession>A0A4V3Z6A2</accession>
<keyword evidence="4" id="KW-1185">Reference proteome</keyword>
<dbReference type="InterPro" id="IPR006439">
    <property type="entry name" value="HAD-SF_hydro_IA"/>
</dbReference>
<dbReference type="PANTHER" id="PTHR43316">
    <property type="entry name" value="HYDROLASE, HALOACID DELAHOGENASE-RELATED"/>
    <property type="match status" value="1"/>
</dbReference>
<dbReference type="InterPro" id="IPR006328">
    <property type="entry name" value="2-HAD"/>
</dbReference>
<comment type="similarity">
    <text evidence="1">Belongs to the HAD-like hydrolase superfamily. S-2-haloalkanoic acid dehalogenase family.</text>
</comment>
<sequence>MALPLVLFDVNETLSDMSVMSQHFEEIGAPPQLAGLWFASVLRDGFALTVVGQNAAFRDVAEGALRTVLADQPLNREIGPAVEHVLTGLQELPVHADVADGIRELTSSGFSVAALTNGATATAKALLGRAGVRGQVDAVLSVEDAPRWKPAPESYAYALRVLNRRADDVVLVAVHPWDIDGAARAGLRTLWLNRGSAPYPPAMTPPDDEIRTLAEARGVLLD</sequence>
<dbReference type="GO" id="GO:0019120">
    <property type="term" value="F:hydrolase activity, acting on acid halide bonds, in C-halide compounds"/>
    <property type="evidence" value="ECO:0007669"/>
    <property type="project" value="InterPro"/>
</dbReference>
<gene>
    <name evidence="3" type="ORF">E8P82_02305</name>
</gene>
<dbReference type="InterPro" id="IPR051540">
    <property type="entry name" value="S-2-haloacid_dehalogenase"/>
</dbReference>
<dbReference type="RefSeq" id="WP_136452847.1">
    <property type="nucleotide sequence ID" value="NZ_SSWH01000001.1"/>
</dbReference>
<dbReference type="InterPro" id="IPR023214">
    <property type="entry name" value="HAD_sf"/>
</dbReference>
<dbReference type="Gene3D" id="1.10.150.240">
    <property type="entry name" value="Putative phosphatase, domain 2"/>
    <property type="match status" value="1"/>
</dbReference>
<keyword evidence="2" id="KW-0378">Hydrolase</keyword>
<evidence type="ECO:0000256" key="1">
    <source>
        <dbReference type="ARBA" id="ARBA00008106"/>
    </source>
</evidence>
<protein>
    <submittedName>
        <fullName evidence="3">Haloacid dehalogenase type II</fullName>
    </submittedName>
</protein>
<dbReference type="Gene3D" id="3.40.50.1000">
    <property type="entry name" value="HAD superfamily/HAD-like"/>
    <property type="match status" value="1"/>
</dbReference>
<evidence type="ECO:0000313" key="4">
    <source>
        <dbReference type="Proteomes" id="UP000305233"/>
    </source>
</evidence>
<dbReference type="SFLD" id="SFLDG01129">
    <property type="entry name" value="C1.5:_HAD__Beta-PGM__Phosphata"/>
    <property type="match status" value="1"/>
</dbReference>
<dbReference type="NCBIfam" id="TIGR01428">
    <property type="entry name" value="HAD_type_II"/>
    <property type="match status" value="1"/>
</dbReference>
<reference evidence="3 4" key="1">
    <citation type="submission" date="2019-04" db="EMBL/GenBank/DDBJ databases">
        <authorList>
            <person name="Liu Q."/>
            <person name="Xin Y.-H."/>
        </authorList>
    </citation>
    <scope>NUCLEOTIDE SEQUENCE [LARGE SCALE GENOMIC DNA]</scope>
    <source>
        <strain evidence="3 4">AM23</strain>
    </source>
</reference>
<name>A0A4V3Z6A2_9MICC</name>
<dbReference type="SFLD" id="SFLDS00003">
    <property type="entry name" value="Haloacid_Dehalogenase"/>
    <property type="match status" value="1"/>
</dbReference>
<dbReference type="InterPro" id="IPR023198">
    <property type="entry name" value="PGP-like_dom2"/>
</dbReference>
<dbReference type="InterPro" id="IPR036412">
    <property type="entry name" value="HAD-like_sf"/>
</dbReference>
<proteinExistence type="inferred from homology"/>
<dbReference type="SUPFAM" id="SSF56784">
    <property type="entry name" value="HAD-like"/>
    <property type="match status" value="1"/>
</dbReference>
<comment type="caution">
    <text evidence="3">The sequence shown here is derived from an EMBL/GenBank/DDBJ whole genome shotgun (WGS) entry which is preliminary data.</text>
</comment>
<dbReference type="PANTHER" id="PTHR43316:SF3">
    <property type="entry name" value="HALOACID DEHALOGENASE, TYPE II (AFU_ORTHOLOGUE AFUA_2G07750)-RELATED"/>
    <property type="match status" value="1"/>
</dbReference>
<dbReference type="OrthoDB" id="3774052at2"/>
<dbReference type="PRINTS" id="PR00413">
    <property type="entry name" value="HADHALOGNASE"/>
</dbReference>
<dbReference type="Proteomes" id="UP000305233">
    <property type="component" value="Unassembled WGS sequence"/>
</dbReference>